<dbReference type="NCBIfam" id="NF033580">
    <property type="entry name" value="transpos_IS5_3"/>
    <property type="match status" value="1"/>
</dbReference>
<proteinExistence type="predicted"/>
<dbReference type="InterPro" id="IPR052909">
    <property type="entry name" value="Transposase_6_like"/>
</dbReference>
<dbReference type="Proteomes" id="UP001176478">
    <property type="component" value="Unassembled WGS sequence"/>
</dbReference>
<name>A0ABT9AQM7_9GAMM</name>
<evidence type="ECO:0000313" key="3">
    <source>
        <dbReference type="EMBL" id="MDO7856132.1"/>
    </source>
</evidence>
<dbReference type="EMBL" id="JAUQTG010000003">
    <property type="protein sequence ID" value="MDO7856132.1"/>
    <property type="molecule type" value="Genomic_DNA"/>
</dbReference>
<evidence type="ECO:0000313" key="4">
    <source>
        <dbReference type="Proteomes" id="UP001176478"/>
    </source>
</evidence>
<reference evidence="3" key="2">
    <citation type="journal article" date="2024" name="Int. J. Antimicrob. Agents">
        <title>Identification of a novel Providencia species showing multi-drug-resistant in three patients with hospital-acquired infection.</title>
        <authorList>
            <person name="Yang W."/>
            <person name="Chen J."/>
            <person name="Yang F."/>
            <person name="Ji P."/>
            <person name="Shen S."/>
            <person name="Yin D."/>
            <person name="Hu F."/>
        </authorList>
    </citation>
    <scope>NUCLEOTIDE SEQUENCE</scope>
    <source>
        <strain evidence="3">CRE-138-0111</strain>
    </source>
</reference>
<reference evidence="3" key="1">
    <citation type="submission" date="2023-07" db="EMBL/GenBank/DDBJ databases">
        <authorList>
            <person name="Yang W."/>
            <person name="Chen J."/>
            <person name="Ji P."/>
            <person name="Hu F."/>
        </authorList>
    </citation>
    <scope>NUCLEOTIDE SEQUENCE</scope>
    <source>
        <strain evidence="3">CRE-138-0111</strain>
    </source>
</reference>
<dbReference type="InterPro" id="IPR002559">
    <property type="entry name" value="Transposase_11"/>
</dbReference>
<dbReference type="PANTHER" id="PTHR46637">
    <property type="entry name" value="TIS1421-TRANSPOSASE PROTEIN A"/>
    <property type="match status" value="1"/>
</dbReference>
<gene>
    <name evidence="3" type="ORF">Q5E86_07125</name>
</gene>
<keyword evidence="4" id="KW-1185">Reference proteome</keyword>
<accession>A0ABT9AQM7</accession>
<sequence>MPRIMLTEKQWVTLSQLMRNTRRVYNKYEHRMTFEGILYRMRTGCPWRDIPKAFGEWNTIFRRFNLWSRKGIIHILFNELSLTSDSKYLFIDGTIIRAHQHTTGAATEENEEIGKSRGGNSTKIHLAIDSHGYLVNFELSGSHRNDIVFAKELVENSPTCDFTVADKGYDSEKFRAYLTGIKGSTPMIPRRTVNLLNNDHMDWELYKVRHFVENAFAQIKHFKAISSRYDKLARNYSSMVALSLIMMWIPKYRWVIFI</sequence>
<organism evidence="3 4">
    <name type="scientific">Providencia huashanensis</name>
    <dbReference type="NCBI Taxonomy" id="3037798"/>
    <lineage>
        <taxon>Bacteria</taxon>
        <taxon>Pseudomonadati</taxon>
        <taxon>Pseudomonadota</taxon>
        <taxon>Gammaproteobacteria</taxon>
        <taxon>Enterobacterales</taxon>
        <taxon>Morganellaceae</taxon>
        <taxon>Providencia</taxon>
    </lineage>
</organism>
<evidence type="ECO:0000259" key="2">
    <source>
        <dbReference type="Pfam" id="PF13340"/>
    </source>
</evidence>
<feature type="domain" description="Insertion element IS402-like" evidence="2">
    <location>
        <begin position="6"/>
        <end position="75"/>
    </location>
</feature>
<dbReference type="Pfam" id="PF01609">
    <property type="entry name" value="DDE_Tnp_1"/>
    <property type="match status" value="1"/>
</dbReference>
<feature type="domain" description="Transposase IS4-like" evidence="1">
    <location>
        <begin position="89"/>
        <end position="247"/>
    </location>
</feature>
<dbReference type="PANTHER" id="PTHR46637:SF1">
    <property type="entry name" value="BLL5188 PROTEIN"/>
    <property type="match status" value="1"/>
</dbReference>
<protein>
    <submittedName>
        <fullName evidence="3">IS5 family transposase</fullName>
    </submittedName>
</protein>
<comment type="caution">
    <text evidence="3">The sequence shown here is derived from an EMBL/GenBank/DDBJ whole genome shotgun (WGS) entry which is preliminary data.</text>
</comment>
<dbReference type="InterPro" id="IPR025161">
    <property type="entry name" value="IS402-like_dom"/>
</dbReference>
<evidence type="ECO:0000259" key="1">
    <source>
        <dbReference type="Pfam" id="PF01609"/>
    </source>
</evidence>
<dbReference type="Pfam" id="PF13340">
    <property type="entry name" value="DUF4096"/>
    <property type="match status" value="1"/>
</dbReference>